<dbReference type="AlphaFoldDB" id="A0A914PJU7"/>
<dbReference type="EC" id="3.1.2.4" evidence="3"/>
<dbReference type="CDD" id="cd06558">
    <property type="entry name" value="crotonase-like"/>
    <property type="match status" value="1"/>
</dbReference>
<dbReference type="WBParaSite" id="PDA_v2.g1866.t1">
    <property type="protein sequence ID" value="PDA_v2.g1866.t1"/>
    <property type="gene ID" value="PDA_v2.g1866"/>
</dbReference>
<keyword evidence="9" id="KW-1185">Reference proteome</keyword>
<evidence type="ECO:0000256" key="7">
    <source>
        <dbReference type="ARBA" id="ARBA00031181"/>
    </source>
</evidence>
<evidence type="ECO:0000256" key="5">
    <source>
        <dbReference type="ARBA" id="ARBA00022801"/>
    </source>
</evidence>
<dbReference type="SUPFAM" id="SSF52096">
    <property type="entry name" value="ClpP/crotonase"/>
    <property type="match status" value="1"/>
</dbReference>
<evidence type="ECO:0000256" key="3">
    <source>
        <dbReference type="ARBA" id="ARBA00011915"/>
    </source>
</evidence>
<evidence type="ECO:0000256" key="4">
    <source>
        <dbReference type="ARBA" id="ARBA00016714"/>
    </source>
</evidence>
<dbReference type="Proteomes" id="UP000887578">
    <property type="component" value="Unplaced"/>
</dbReference>
<dbReference type="PANTHER" id="PTHR43176:SF3">
    <property type="entry name" value="3-HYDROXYISOBUTYRYL-COA HYDROLASE, MITOCHONDRIAL"/>
    <property type="match status" value="1"/>
</dbReference>
<protein>
    <recommendedName>
        <fullName evidence="4">3-hydroxyisobutyryl-CoA hydrolase, mitochondrial</fullName>
        <ecNumber evidence="3">3.1.2.4</ecNumber>
    </recommendedName>
    <alternativeName>
        <fullName evidence="7">3-hydroxyisobutyryl-coenzyme A hydrolase</fullName>
    </alternativeName>
</protein>
<reference evidence="10" key="1">
    <citation type="submission" date="2022-11" db="UniProtKB">
        <authorList>
            <consortium name="WormBaseParasite"/>
        </authorList>
    </citation>
    <scope>IDENTIFICATION</scope>
</reference>
<feature type="domain" description="Enoyl-CoA hydratase/isomerase" evidence="8">
    <location>
        <begin position="20"/>
        <end position="120"/>
    </location>
</feature>
<name>A0A914PJU7_9BILA</name>
<comment type="catalytic activity">
    <reaction evidence="1">
        <text>3-hydroxy-2-methylpropanoyl-CoA + H2O = 3-hydroxy-2-methylpropanoate + CoA + H(+)</text>
        <dbReference type="Rhea" id="RHEA:20888"/>
        <dbReference type="ChEBI" id="CHEBI:11805"/>
        <dbReference type="ChEBI" id="CHEBI:15377"/>
        <dbReference type="ChEBI" id="CHEBI:15378"/>
        <dbReference type="ChEBI" id="CHEBI:57287"/>
        <dbReference type="ChEBI" id="CHEBI:57340"/>
        <dbReference type="EC" id="3.1.2.4"/>
    </reaction>
</comment>
<evidence type="ECO:0000256" key="1">
    <source>
        <dbReference type="ARBA" id="ARBA00001709"/>
    </source>
</evidence>
<organism evidence="9 10">
    <name type="scientific">Panagrolaimus davidi</name>
    <dbReference type="NCBI Taxonomy" id="227884"/>
    <lineage>
        <taxon>Eukaryota</taxon>
        <taxon>Metazoa</taxon>
        <taxon>Ecdysozoa</taxon>
        <taxon>Nematoda</taxon>
        <taxon>Chromadorea</taxon>
        <taxon>Rhabditida</taxon>
        <taxon>Tylenchina</taxon>
        <taxon>Panagrolaimomorpha</taxon>
        <taxon>Panagrolaimoidea</taxon>
        <taxon>Panagrolaimidae</taxon>
        <taxon>Panagrolaimus</taxon>
    </lineage>
</organism>
<comment type="similarity">
    <text evidence="2">Belongs to the enoyl-CoA hydratase/isomerase family.</text>
</comment>
<proteinExistence type="inferred from homology"/>
<dbReference type="InterPro" id="IPR029045">
    <property type="entry name" value="ClpP/crotonase-like_dom_sf"/>
</dbReference>
<dbReference type="GO" id="GO:0006574">
    <property type="term" value="P:L-valine catabolic process"/>
    <property type="evidence" value="ECO:0007669"/>
    <property type="project" value="TreeGrafter"/>
</dbReference>
<dbReference type="PANTHER" id="PTHR43176">
    <property type="entry name" value="3-HYDROXYISOBUTYRYL-COA HYDROLASE-RELATED"/>
    <property type="match status" value="1"/>
</dbReference>
<evidence type="ECO:0000313" key="10">
    <source>
        <dbReference type="WBParaSite" id="PDA_v2.g1866.t1"/>
    </source>
</evidence>
<keyword evidence="5" id="KW-0378">Hydrolase</keyword>
<accession>A0A914PJU7</accession>
<sequence>MSSTAESEVLFNRENSAKDITFNRAKALNALLMVRQIYPKMKEWMIDENAGLVFIKGAGDKAFCVGGDVLCNGNVHKEFFREEYILNYLIRTYKLRYIALIDGITMGGGCGLSIHGKFRVGIFLALTGYRLKGADVFHFGLATHYVCLFS</sequence>
<evidence type="ECO:0000256" key="6">
    <source>
        <dbReference type="ARBA" id="ARBA00024871"/>
    </source>
</evidence>
<dbReference type="GO" id="GO:0003860">
    <property type="term" value="F:3-hydroxyisobutyryl-CoA hydrolase activity"/>
    <property type="evidence" value="ECO:0007669"/>
    <property type="project" value="UniProtKB-EC"/>
</dbReference>
<dbReference type="InterPro" id="IPR032259">
    <property type="entry name" value="HIBYL-CoA-H"/>
</dbReference>
<evidence type="ECO:0000313" key="9">
    <source>
        <dbReference type="Proteomes" id="UP000887578"/>
    </source>
</evidence>
<dbReference type="Gene3D" id="3.90.226.10">
    <property type="entry name" value="2-enoyl-CoA Hydratase, Chain A, domain 1"/>
    <property type="match status" value="1"/>
</dbReference>
<evidence type="ECO:0000259" key="8">
    <source>
        <dbReference type="Pfam" id="PF16113"/>
    </source>
</evidence>
<comment type="function">
    <text evidence="6">Hydrolyzes 3-hydroxyisobutyryl-CoA (HIBYL-CoA), a saline catabolite. Has high activity toward isobutyryl-CoA. Could be an isobutyryl-CoA dehydrogenase that functions in valine catabolism. Also hydrolyzes 3-hydroxypropanoyl-CoA.</text>
</comment>
<dbReference type="InterPro" id="IPR045004">
    <property type="entry name" value="ECH_dom"/>
</dbReference>
<dbReference type="GO" id="GO:0005739">
    <property type="term" value="C:mitochondrion"/>
    <property type="evidence" value="ECO:0007669"/>
    <property type="project" value="TreeGrafter"/>
</dbReference>
<dbReference type="Pfam" id="PF16113">
    <property type="entry name" value="ECH_2"/>
    <property type="match status" value="1"/>
</dbReference>
<evidence type="ECO:0000256" key="2">
    <source>
        <dbReference type="ARBA" id="ARBA00005254"/>
    </source>
</evidence>